<dbReference type="AlphaFoldDB" id="H5UR73"/>
<dbReference type="InterPro" id="IPR015797">
    <property type="entry name" value="NUDIX_hydrolase-like_dom_sf"/>
</dbReference>
<evidence type="ECO:0000256" key="1">
    <source>
        <dbReference type="ARBA" id="ARBA00005582"/>
    </source>
</evidence>
<dbReference type="CDD" id="cd03674">
    <property type="entry name" value="NUDIX_Hydrolase"/>
    <property type="match status" value="1"/>
</dbReference>
<evidence type="ECO:0000259" key="2">
    <source>
        <dbReference type="PROSITE" id="PS51462"/>
    </source>
</evidence>
<dbReference type="eggNOG" id="COG0494">
    <property type="taxonomic scope" value="Bacteria"/>
</dbReference>
<dbReference type="PROSITE" id="PS51462">
    <property type="entry name" value="NUDIX"/>
    <property type="match status" value="1"/>
</dbReference>
<dbReference type="PANTHER" id="PTHR43736:SF1">
    <property type="entry name" value="DIHYDRONEOPTERIN TRIPHOSPHATE DIPHOSPHATASE"/>
    <property type="match status" value="1"/>
</dbReference>
<keyword evidence="4" id="KW-1185">Reference proteome</keyword>
<evidence type="ECO:0000313" key="4">
    <source>
        <dbReference type="Proteomes" id="UP000004367"/>
    </source>
</evidence>
<dbReference type="Proteomes" id="UP000004367">
    <property type="component" value="Unassembled WGS sequence"/>
</dbReference>
<dbReference type="InterPro" id="IPR000086">
    <property type="entry name" value="NUDIX_hydrolase_dom"/>
</dbReference>
<dbReference type="Gene3D" id="3.90.79.10">
    <property type="entry name" value="Nucleoside Triphosphate Pyrophosphohydrolase"/>
    <property type="match status" value="1"/>
</dbReference>
<proteinExistence type="inferred from homology"/>
<dbReference type="Pfam" id="PF00293">
    <property type="entry name" value="NUDIX"/>
    <property type="match status" value="1"/>
</dbReference>
<name>H5UR73_9MICO</name>
<sequence>MGPVTSPLRADITATLTSWSAPDADQDALRHAYLAFLAARPDAPSRTCAPGHVTASVVVLSADRTRTLLTLHPRVGRWLQLGGHVEEGDASLADAARREAREEGGFDVDLDPIPVDLHCHPIVCKGYTEPTRHLDVRYVALAPEGALEARSEESTDLRWFDVDALPDLPAEVENLVRRAVERASDVTGR</sequence>
<keyword evidence="3" id="KW-0378">Hydrolase</keyword>
<evidence type="ECO:0000313" key="3">
    <source>
        <dbReference type="EMBL" id="GAB48231.1"/>
    </source>
</evidence>
<dbReference type="PANTHER" id="PTHR43736">
    <property type="entry name" value="ADP-RIBOSE PYROPHOSPHATASE"/>
    <property type="match status" value="1"/>
</dbReference>
<dbReference type="SUPFAM" id="SSF55811">
    <property type="entry name" value="Nudix"/>
    <property type="match status" value="1"/>
</dbReference>
<organism evidence="3 4">
    <name type="scientific">Mobilicoccus pelagius NBRC 104925</name>
    <dbReference type="NCBI Taxonomy" id="1089455"/>
    <lineage>
        <taxon>Bacteria</taxon>
        <taxon>Bacillati</taxon>
        <taxon>Actinomycetota</taxon>
        <taxon>Actinomycetes</taxon>
        <taxon>Micrococcales</taxon>
        <taxon>Dermatophilaceae</taxon>
        <taxon>Mobilicoccus</taxon>
    </lineage>
</organism>
<dbReference type="GO" id="GO:0016787">
    <property type="term" value="F:hydrolase activity"/>
    <property type="evidence" value="ECO:0007669"/>
    <property type="project" value="UniProtKB-KW"/>
</dbReference>
<feature type="domain" description="Nudix hydrolase" evidence="2">
    <location>
        <begin position="50"/>
        <end position="182"/>
    </location>
</feature>
<comment type="caution">
    <text evidence="3">The sequence shown here is derived from an EMBL/GenBank/DDBJ whole genome shotgun (WGS) entry which is preliminary data.</text>
</comment>
<dbReference type="STRING" id="1089455.MOPEL_067_00810"/>
<protein>
    <submittedName>
        <fullName evidence="3">Putative hydrolase</fullName>
    </submittedName>
</protein>
<accession>H5UR73</accession>
<comment type="similarity">
    <text evidence="1">Belongs to the Nudix hydrolase family.</text>
</comment>
<dbReference type="EMBL" id="BAFE01000047">
    <property type="protein sequence ID" value="GAB48231.1"/>
    <property type="molecule type" value="Genomic_DNA"/>
</dbReference>
<gene>
    <name evidence="3" type="ORF">MOPEL_067_00810</name>
</gene>
<reference evidence="3 4" key="1">
    <citation type="submission" date="2012-02" db="EMBL/GenBank/DDBJ databases">
        <title>Whole genome shotgun sequence of Mobilicoccus pelagius NBRC 104925.</title>
        <authorList>
            <person name="Yoshida Y."/>
            <person name="Hosoyama A."/>
            <person name="Tsuchikane K."/>
            <person name="Katsumata H."/>
            <person name="Yamazaki S."/>
            <person name="Fujita N."/>
        </authorList>
    </citation>
    <scope>NUCLEOTIDE SEQUENCE [LARGE SCALE GENOMIC DNA]</scope>
    <source>
        <strain evidence="3 4">NBRC 104925</strain>
    </source>
</reference>